<dbReference type="EMBL" id="ML994167">
    <property type="protein sequence ID" value="KAF2198150.1"/>
    <property type="molecule type" value="Genomic_DNA"/>
</dbReference>
<dbReference type="Proteomes" id="UP000799536">
    <property type="component" value="Unassembled WGS sequence"/>
</dbReference>
<accession>A0A9P4JFF1</accession>
<proteinExistence type="predicted"/>
<name>A0A9P4JFF1_9PLEO</name>
<evidence type="ECO:0000313" key="2">
    <source>
        <dbReference type="Proteomes" id="UP000799536"/>
    </source>
</evidence>
<sequence>MSFSPNPSDLESEMAALAIQRVPAVPRPVFSPIIEKRQGVNNVEGAVQFDVKKHLDFSPPPTVIMMKDIGFAEDLGVSPVAMDYEISHVNFSVKTDEQTKKELAAVGGNVMDDKPVVGWHNDSYPFVCVLMLSDCTGMVGGETALKTANGEILKVRGPQEGYAVVLQGRYIVHQALPALGAKERITAVTSFRPRDPLIKDDSVLNTVRATSDLSELYHDYADYRLEILEARIREERKKLAAGRNAGEKTDTVAVKKFLSESVDFIKHMDRELVPNDQVIPGYIEKDALPDIDAAMK</sequence>
<evidence type="ECO:0000313" key="1">
    <source>
        <dbReference type="EMBL" id="KAF2198150.1"/>
    </source>
</evidence>
<gene>
    <name evidence="1" type="ORF">GQ43DRAFT_434532</name>
</gene>
<dbReference type="OrthoDB" id="10256055at2759"/>
<evidence type="ECO:0008006" key="3">
    <source>
        <dbReference type="Google" id="ProtNLM"/>
    </source>
</evidence>
<dbReference type="AlphaFoldDB" id="A0A9P4JFF1"/>
<reference evidence="1" key="1">
    <citation type="journal article" date="2020" name="Stud. Mycol.">
        <title>101 Dothideomycetes genomes: a test case for predicting lifestyles and emergence of pathogens.</title>
        <authorList>
            <person name="Haridas S."/>
            <person name="Albert R."/>
            <person name="Binder M."/>
            <person name="Bloem J."/>
            <person name="Labutti K."/>
            <person name="Salamov A."/>
            <person name="Andreopoulos B."/>
            <person name="Baker S."/>
            <person name="Barry K."/>
            <person name="Bills G."/>
            <person name="Bluhm B."/>
            <person name="Cannon C."/>
            <person name="Castanera R."/>
            <person name="Culley D."/>
            <person name="Daum C."/>
            <person name="Ezra D."/>
            <person name="Gonzalez J."/>
            <person name="Henrissat B."/>
            <person name="Kuo A."/>
            <person name="Liang C."/>
            <person name="Lipzen A."/>
            <person name="Lutzoni F."/>
            <person name="Magnuson J."/>
            <person name="Mondo S."/>
            <person name="Nolan M."/>
            <person name="Ohm R."/>
            <person name="Pangilinan J."/>
            <person name="Park H.-J."/>
            <person name="Ramirez L."/>
            <person name="Alfaro M."/>
            <person name="Sun H."/>
            <person name="Tritt A."/>
            <person name="Yoshinaga Y."/>
            <person name="Zwiers L.-H."/>
            <person name="Turgeon B."/>
            <person name="Goodwin S."/>
            <person name="Spatafora J."/>
            <person name="Crous P."/>
            <person name="Grigoriev I."/>
        </authorList>
    </citation>
    <scope>NUCLEOTIDE SEQUENCE</scope>
    <source>
        <strain evidence="1">ATCC 74209</strain>
    </source>
</reference>
<protein>
    <recommendedName>
        <fullName evidence="3">Fe2OG dioxygenase domain-containing protein</fullName>
    </recommendedName>
</protein>
<dbReference type="PANTHER" id="PTHR41677:SF1">
    <property type="entry name" value="FE2OG DIOXYGENASE DOMAIN-CONTAINING PROTEIN"/>
    <property type="match status" value="1"/>
</dbReference>
<organism evidence="1 2">
    <name type="scientific">Delitschia confertaspora ATCC 74209</name>
    <dbReference type="NCBI Taxonomy" id="1513339"/>
    <lineage>
        <taxon>Eukaryota</taxon>
        <taxon>Fungi</taxon>
        <taxon>Dikarya</taxon>
        <taxon>Ascomycota</taxon>
        <taxon>Pezizomycotina</taxon>
        <taxon>Dothideomycetes</taxon>
        <taxon>Pleosporomycetidae</taxon>
        <taxon>Pleosporales</taxon>
        <taxon>Delitschiaceae</taxon>
        <taxon>Delitschia</taxon>
    </lineage>
</organism>
<comment type="caution">
    <text evidence="1">The sequence shown here is derived from an EMBL/GenBank/DDBJ whole genome shotgun (WGS) entry which is preliminary data.</text>
</comment>
<keyword evidence="2" id="KW-1185">Reference proteome</keyword>
<dbReference type="PANTHER" id="PTHR41677">
    <property type="entry name" value="YALI0B19030P"/>
    <property type="match status" value="1"/>
</dbReference>